<dbReference type="HOGENOM" id="CLU_908173_0_0_6"/>
<reference evidence="2 3" key="1">
    <citation type="submission" date="2011-08" db="EMBL/GenBank/DDBJ databases">
        <authorList>
            <person name="Weinstock G."/>
            <person name="Sodergren E."/>
            <person name="Clifton S."/>
            <person name="Fulton L."/>
            <person name="Fulton B."/>
            <person name="Courtney L."/>
            <person name="Fronick C."/>
            <person name="Harrison M."/>
            <person name="Strong C."/>
            <person name="Farmer C."/>
            <person name="Delahaunty K."/>
            <person name="Markovic C."/>
            <person name="Hall O."/>
            <person name="Minx P."/>
            <person name="Tomlinson C."/>
            <person name="Mitreva M."/>
            <person name="Hou S."/>
            <person name="Chen J."/>
            <person name="Wollam A."/>
            <person name="Pepin K.H."/>
            <person name="Johnson M."/>
            <person name="Bhonagiri V."/>
            <person name="Zhang X."/>
            <person name="Suruliraj S."/>
            <person name="Warren W."/>
            <person name="Chinwalla A."/>
            <person name="Mardis E.R."/>
            <person name="Wilson R.K."/>
        </authorList>
    </citation>
    <scope>NUCLEOTIDE SEQUENCE [LARGE SCALE GENOMIC DNA]</scope>
    <source>
        <strain evidence="2 3">F0432</strain>
    </source>
</reference>
<dbReference type="Pfam" id="PF13614">
    <property type="entry name" value="AAA_31"/>
    <property type="match status" value="1"/>
</dbReference>
<dbReference type="SUPFAM" id="SSF52540">
    <property type="entry name" value="P-loop containing nucleoside triphosphate hydrolases"/>
    <property type="match status" value="1"/>
</dbReference>
<dbReference type="Gene3D" id="3.40.50.300">
    <property type="entry name" value="P-loop containing nucleotide triphosphate hydrolases"/>
    <property type="match status" value="1"/>
</dbReference>
<accession>G9ZDW2</accession>
<dbReference type="InterPro" id="IPR050678">
    <property type="entry name" value="DNA_Partitioning_ATPase"/>
</dbReference>
<protein>
    <recommendedName>
        <fullName evidence="1">AAA domain-containing protein</fullName>
    </recommendedName>
</protein>
<sequence length="306" mass="34079">MSGKIISVISTKGSVGKTTLVIHVAGYLASIGKRVLLIDADSQQSLTKFFDYKGLDTNMPYAGFGFWLVGKSTADEVIRQTGNSPNIDVIINDDPEKMLVSRFLRENAGSVFKLGVLVKPLRERYDYIFLDTEGTDGRDHDGNSIQNAVLLAEPDLVLSVTKTKLQFAMEAMRVVDVYREAIKAYDFLGRVHNPPLKFIVNEHDRSISISNEILKDLRVTFDEAALPGISLLETYIPAKRAFFENYYIRKQFAHEYKDPNQYDHLNKVIPALCKEIFPEIVAPTVHGGGEETITESSQDTLAGAGV</sequence>
<comment type="caution">
    <text evidence="2">The sequence shown here is derived from an EMBL/GenBank/DDBJ whole genome shotgun (WGS) entry which is preliminary data.</text>
</comment>
<dbReference type="PANTHER" id="PTHR13696">
    <property type="entry name" value="P-LOOP CONTAINING NUCLEOSIDE TRIPHOSPHATE HYDROLASE"/>
    <property type="match status" value="1"/>
</dbReference>
<organism evidence="2 3">
    <name type="scientific">Cardiobacterium valvarum F0432</name>
    <dbReference type="NCBI Taxonomy" id="797473"/>
    <lineage>
        <taxon>Bacteria</taxon>
        <taxon>Pseudomonadati</taxon>
        <taxon>Pseudomonadota</taxon>
        <taxon>Gammaproteobacteria</taxon>
        <taxon>Cardiobacteriales</taxon>
        <taxon>Cardiobacteriaceae</taxon>
        <taxon>Cardiobacterium</taxon>
    </lineage>
</organism>
<dbReference type="CDD" id="cd02042">
    <property type="entry name" value="ParAB_family"/>
    <property type="match status" value="1"/>
</dbReference>
<feature type="domain" description="AAA" evidence="1">
    <location>
        <begin position="4"/>
        <end position="133"/>
    </location>
</feature>
<dbReference type="Proteomes" id="UP000004750">
    <property type="component" value="Unassembled WGS sequence"/>
</dbReference>
<evidence type="ECO:0000313" key="3">
    <source>
        <dbReference type="Proteomes" id="UP000004750"/>
    </source>
</evidence>
<dbReference type="InterPro" id="IPR027417">
    <property type="entry name" value="P-loop_NTPase"/>
</dbReference>
<dbReference type="InterPro" id="IPR025669">
    <property type="entry name" value="AAA_dom"/>
</dbReference>
<name>G9ZDW2_9GAMM</name>
<evidence type="ECO:0000313" key="2">
    <source>
        <dbReference type="EMBL" id="EHM55109.1"/>
    </source>
</evidence>
<dbReference type="RefSeq" id="WP_006984965.1">
    <property type="nucleotide sequence ID" value="NZ_JH417908.1"/>
</dbReference>
<dbReference type="PANTHER" id="PTHR13696:SF96">
    <property type="entry name" value="COBQ_COBB_MIND_PARA NUCLEOTIDE BINDING DOMAIN-CONTAINING PROTEIN"/>
    <property type="match status" value="1"/>
</dbReference>
<evidence type="ECO:0000259" key="1">
    <source>
        <dbReference type="Pfam" id="PF13614"/>
    </source>
</evidence>
<dbReference type="AlphaFoldDB" id="G9ZDW2"/>
<dbReference type="STRING" id="797473.HMPREF9080_00946"/>
<proteinExistence type="predicted"/>
<gene>
    <name evidence="2" type="ORF">HMPREF9080_00946</name>
</gene>
<dbReference type="EMBL" id="AGCM01000048">
    <property type="protein sequence ID" value="EHM55109.1"/>
    <property type="molecule type" value="Genomic_DNA"/>
</dbReference>